<dbReference type="GO" id="GO:0000981">
    <property type="term" value="F:DNA-binding transcription factor activity, RNA polymerase II-specific"/>
    <property type="evidence" value="ECO:0007669"/>
    <property type="project" value="InterPro"/>
</dbReference>
<evidence type="ECO:0000259" key="13">
    <source>
        <dbReference type="PROSITE" id="PS50071"/>
    </source>
</evidence>
<comment type="subcellular location">
    <subcellularLocation>
        <location evidence="2 10 11">Nucleus</location>
    </subcellularLocation>
</comment>
<dbReference type="InterPro" id="IPR017970">
    <property type="entry name" value="Homeobox_CS"/>
</dbReference>
<sequence>MCYDLLLNPNYNGGEPKRSRTAYTRQQVLELEKEFHYNRYLTRRRRIEIAHSLCLSERQIKIWFQNRRMKWKKDHRLPNTKVRNTVFVTFYMWSFSTQLEQTLVIKVTEQGLSSSKRREELGRGENGGVGSCSSALSSPSNPLGQPPAPVLLLELPSTENAEEEPKGEQIRSLQKRARPQPGACDRAGKQEKLTSLYTETVLFIPSSCLSCPPEMRKCDGEGKAAPPAAPRERQKEKKPSLPPRGKGCCENTTIGDPAPMHLSMLPGPSHPVLMVGSAQRSWSCCSPTASSFPHPPSGCMFSFALKTESSLGTELSARPPESAQHLGLVVEAVGPFLPSMTIDSNILTGQQKVLDKSLGPDISPTDHPKCG</sequence>
<organism evidence="14 15">
    <name type="scientific">Ovis aries</name>
    <name type="common">Sheep</name>
    <dbReference type="NCBI Taxonomy" id="9940"/>
    <lineage>
        <taxon>Eukaryota</taxon>
        <taxon>Metazoa</taxon>
        <taxon>Chordata</taxon>
        <taxon>Craniata</taxon>
        <taxon>Vertebrata</taxon>
        <taxon>Euteleostomi</taxon>
        <taxon>Mammalia</taxon>
        <taxon>Eutheria</taxon>
        <taxon>Laurasiatheria</taxon>
        <taxon>Artiodactyla</taxon>
        <taxon>Ruminantia</taxon>
        <taxon>Pecora</taxon>
        <taxon>Bovidae</taxon>
        <taxon>Caprinae</taxon>
        <taxon>Ovis</taxon>
    </lineage>
</organism>
<keyword evidence="5 10" id="KW-0238">DNA-binding</keyword>
<dbReference type="GO" id="GO:0009952">
    <property type="term" value="P:anterior/posterior pattern specification"/>
    <property type="evidence" value="ECO:0007669"/>
    <property type="project" value="TreeGrafter"/>
</dbReference>
<evidence type="ECO:0000313" key="14">
    <source>
        <dbReference type="EMBL" id="KAG5211886.1"/>
    </source>
</evidence>
<dbReference type="InterPro" id="IPR050609">
    <property type="entry name" value="Antp_homeobox_Deformed_sf"/>
</dbReference>
<dbReference type="GO" id="GO:0000978">
    <property type="term" value="F:RNA polymerase II cis-regulatory region sequence-specific DNA binding"/>
    <property type="evidence" value="ECO:0007669"/>
    <property type="project" value="TreeGrafter"/>
</dbReference>
<keyword evidence="3" id="KW-0217">Developmental protein</keyword>
<evidence type="ECO:0000256" key="6">
    <source>
        <dbReference type="ARBA" id="ARBA00023155"/>
    </source>
</evidence>
<evidence type="ECO:0000256" key="3">
    <source>
        <dbReference type="ARBA" id="ARBA00022473"/>
    </source>
</evidence>
<dbReference type="GO" id="GO:0005654">
    <property type="term" value="C:nucleoplasm"/>
    <property type="evidence" value="ECO:0007669"/>
    <property type="project" value="TreeGrafter"/>
</dbReference>
<feature type="domain" description="Homeobox" evidence="13">
    <location>
        <begin position="14"/>
        <end position="74"/>
    </location>
</feature>
<keyword evidence="8 10" id="KW-0539">Nucleus</keyword>
<evidence type="ECO:0000256" key="1">
    <source>
        <dbReference type="ARBA" id="ARBA00003263"/>
    </source>
</evidence>
<feature type="region of interest" description="Disordered" evidence="12">
    <location>
        <begin position="219"/>
        <end position="248"/>
    </location>
</feature>
<dbReference type="Pfam" id="PF00046">
    <property type="entry name" value="Homeodomain"/>
    <property type="match status" value="1"/>
</dbReference>
<evidence type="ECO:0000256" key="12">
    <source>
        <dbReference type="SAM" id="MobiDB-lite"/>
    </source>
</evidence>
<name>A0A836A7T3_SHEEP</name>
<dbReference type="FunFam" id="1.10.10.60:FF:000419">
    <property type="entry name" value="Homeobox protein Hox-D4"/>
    <property type="match status" value="1"/>
</dbReference>
<evidence type="ECO:0000256" key="11">
    <source>
        <dbReference type="RuleBase" id="RU000682"/>
    </source>
</evidence>
<dbReference type="GO" id="GO:0048704">
    <property type="term" value="P:embryonic skeletal system morphogenesis"/>
    <property type="evidence" value="ECO:0007669"/>
    <property type="project" value="TreeGrafter"/>
</dbReference>
<dbReference type="PANTHER" id="PTHR45771">
    <property type="entry name" value="HOMEOTIC PROTEIN DEFORMED"/>
    <property type="match status" value="1"/>
</dbReference>
<dbReference type="Gene3D" id="1.10.10.60">
    <property type="entry name" value="Homeodomain-like"/>
    <property type="match status" value="1"/>
</dbReference>
<evidence type="ECO:0000256" key="10">
    <source>
        <dbReference type="PROSITE-ProRule" id="PRU00108"/>
    </source>
</evidence>
<dbReference type="PRINTS" id="PR00024">
    <property type="entry name" value="HOMEOBOX"/>
</dbReference>
<comment type="caution">
    <text evidence="14">The sequence shown here is derived from an EMBL/GenBank/DDBJ whole genome shotgun (WGS) entry which is preliminary data.</text>
</comment>
<evidence type="ECO:0000313" key="15">
    <source>
        <dbReference type="Proteomes" id="UP000664991"/>
    </source>
</evidence>
<accession>A0A836A7T3</accession>
<proteinExistence type="inferred from homology"/>
<protein>
    <recommendedName>
        <fullName evidence="13">Homeobox domain-containing protein</fullName>
    </recommendedName>
</protein>
<keyword evidence="6 10" id="KW-0371">Homeobox</keyword>
<dbReference type="SMART" id="SM00389">
    <property type="entry name" value="HOX"/>
    <property type="match status" value="1"/>
</dbReference>
<feature type="compositionally biased region" description="Basic and acidic residues" evidence="12">
    <location>
        <begin position="230"/>
        <end position="239"/>
    </location>
</feature>
<dbReference type="PANTHER" id="PTHR45771:SF9">
    <property type="entry name" value="HOMEOBOX PROTEIN HOX-C4"/>
    <property type="match status" value="1"/>
</dbReference>
<feature type="region of interest" description="Disordered" evidence="12">
    <location>
        <begin position="114"/>
        <end position="189"/>
    </location>
</feature>
<keyword evidence="4" id="KW-0805">Transcription regulation</keyword>
<reference evidence="14 15" key="1">
    <citation type="submission" date="2020-12" db="EMBL/GenBank/DDBJ databases">
        <title>De novo assembly of Tibetan sheep genome.</title>
        <authorList>
            <person name="Li X."/>
        </authorList>
    </citation>
    <scope>NUCLEOTIDE SEQUENCE [LARGE SCALE GENOMIC DNA]</scope>
    <source>
        <tissue evidence="14">Heart</tissue>
    </source>
</reference>
<evidence type="ECO:0000256" key="4">
    <source>
        <dbReference type="ARBA" id="ARBA00023015"/>
    </source>
</evidence>
<feature type="compositionally biased region" description="Low complexity" evidence="12">
    <location>
        <begin position="131"/>
        <end position="143"/>
    </location>
</feature>
<dbReference type="Proteomes" id="UP000664991">
    <property type="component" value="Unassembled WGS sequence"/>
</dbReference>
<evidence type="ECO:0000256" key="5">
    <source>
        <dbReference type="ARBA" id="ARBA00023125"/>
    </source>
</evidence>
<dbReference type="InterPro" id="IPR001356">
    <property type="entry name" value="HD"/>
</dbReference>
<evidence type="ECO:0000256" key="8">
    <source>
        <dbReference type="ARBA" id="ARBA00023242"/>
    </source>
</evidence>
<keyword evidence="7" id="KW-0804">Transcription</keyword>
<dbReference type="CDD" id="cd00086">
    <property type="entry name" value="homeodomain"/>
    <property type="match status" value="1"/>
</dbReference>
<dbReference type="PROSITE" id="PS50071">
    <property type="entry name" value="HOMEOBOX_2"/>
    <property type="match status" value="1"/>
</dbReference>
<dbReference type="PROSITE" id="PS00027">
    <property type="entry name" value="HOMEOBOX_1"/>
    <property type="match status" value="1"/>
</dbReference>
<evidence type="ECO:0000256" key="2">
    <source>
        <dbReference type="ARBA" id="ARBA00004123"/>
    </source>
</evidence>
<feature type="DNA-binding region" description="Homeobox" evidence="10">
    <location>
        <begin position="16"/>
        <end position="75"/>
    </location>
</feature>
<comment type="similarity">
    <text evidence="9">Belongs to the Antp homeobox family. Deformed subfamily.</text>
</comment>
<dbReference type="InterPro" id="IPR020479">
    <property type="entry name" value="HD_metazoa"/>
</dbReference>
<evidence type="ECO:0000256" key="7">
    <source>
        <dbReference type="ARBA" id="ARBA00023163"/>
    </source>
</evidence>
<dbReference type="GO" id="GO:0045944">
    <property type="term" value="P:positive regulation of transcription by RNA polymerase II"/>
    <property type="evidence" value="ECO:0007669"/>
    <property type="project" value="TreeGrafter"/>
</dbReference>
<gene>
    <name evidence="14" type="ORF">JEQ12_014315</name>
</gene>
<dbReference type="EMBL" id="JAEMGP010000003">
    <property type="protein sequence ID" value="KAG5211886.1"/>
    <property type="molecule type" value="Genomic_DNA"/>
</dbReference>
<dbReference type="InterPro" id="IPR009057">
    <property type="entry name" value="Homeodomain-like_sf"/>
</dbReference>
<dbReference type="SUPFAM" id="SSF46689">
    <property type="entry name" value="Homeodomain-like"/>
    <property type="match status" value="1"/>
</dbReference>
<dbReference type="AlphaFoldDB" id="A0A836A7T3"/>
<evidence type="ECO:0000256" key="9">
    <source>
        <dbReference type="ARBA" id="ARBA00038235"/>
    </source>
</evidence>
<comment type="function">
    <text evidence="1">Sequence-specific transcription factor which is part of a developmental regulatory system that provides cells with specific positional identities on the anterior-posterior axis.</text>
</comment>